<organism evidence="4 5">
    <name type="scientific">Trichoderma gamsii</name>
    <dbReference type="NCBI Taxonomy" id="398673"/>
    <lineage>
        <taxon>Eukaryota</taxon>
        <taxon>Fungi</taxon>
        <taxon>Dikarya</taxon>
        <taxon>Ascomycota</taxon>
        <taxon>Pezizomycotina</taxon>
        <taxon>Sordariomycetes</taxon>
        <taxon>Hypocreomycetidae</taxon>
        <taxon>Hypocreales</taxon>
        <taxon>Hypocreaceae</taxon>
        <taxon>Trichoderma</taxon>
    </lineage>
</organism>
<evidence type="ECO:0000313" key="5">
    <source>
        <dbReference type="Proteomes" id="UP000236546"/>
    </source>
</evidence>
<dbReference type="AlphaFoldDB" id="A0A2K0TCL8"/>
<keyword evidence="3" id="KW-0560">Oxidoreductase</keyword>
<dbReference type="EMBL" id="MTYH01000042">
    <property type="protein sequence ID" value="PNP43272.1"/>
    <property type="molecule type" value="Genomic_DNA"/>
</dbReference>
<dbReference type="SUPFAM" id="SSF51412">
    <property type="entry name" value="Inosine monophosphate dehydrogenase (IMPDH)"/>
    <property type="match status" value="1"/>
</dbReference>
<dbReference type="InterPro" id="IPR004136">
    <property type="entry name" value="NMO"/>
</dbReference>
<comment type="caution">
    <text evidence="4">The sequence shown here is derived from an EMBL/GenBank/DDBJ whole genome shotgun (WGS) entry which is preliminary data.</text>
</comment>
<name>A0A2K0TCL8_9HYPO</name>
<dbReference type="CDD" id="cd04730">
    <property type="entry name" value="NPD_like"/>
    <property type="match status" value="1"/>
</dbReference>
<evidence type="ECO:0000313" key="4">
    <source>
        <dbReference type="EMBL" id="PNP43272.1"/>
    </source>
</evidence>
<keyword evidence="1" id="KW-0285">Flavoprotein</keyword>
<accession>A0A2K0TCL8</accession>
<proteinExistence type="predicted"/>
<keyword evidence="2" id="KW-0288">FMN</keyword>
<reference evidence="4 5" key="1">
    <citation type="submission" date="2017-02" db="EMBL/GenBank/DDBJ databases">
        <title>Genomes of Trichoderma spp. with biocontrol activity.</title>
        <authorList>
            <person name="Gardiner D."/>
            <person name="Kazan K."/>
            <person name="Vos C."/>
            <person name="Harvey P."/>
        </authorList>
    </citation>
    <scope>NUCLEOTIDE SEQUENCE [LARGE SCALE GENOMIC DNA]</scope>
    <source>
        <strain evidence="4 5">A5MH</strain>
    </source>
</reference>
<sequence>MSCISRMKRDLPWIQLPFIANAPMSGVATSKLAVAVTLSGGLGQIGFTGSPLRLEAELENAQAQLKDFVATNQNLDVLPVGAGIIVIGSTPQRWLPIFSKFKPAVVWLSFGNTQQMKAWTEGIRETTPSSKIWIQVGSVSAALKAAQSCQPDALVMQGSDAGGHGHAKGASVVTLVPEAADALKDHGLSHIPILAAGGIMDGRGVAAAITLGAEGAVLGTRFIGAEEANMDSDVREEVLAASDGGESTVRSRVFDDVWGANPWPQLYDGRCLRGAIYDNREKGMDMESIRTQFYHDSRRSQAEEVNMRDIACIWAGAGVGLVKKLEPAADIVKQVQEDARTRLHDAKSLV</sequence>
<dbReference type="InterPro" id="IPR013785">
    <property type="entry name" value="Aldolase_TIM"/>
</dbReference>
<protein>
    <submittedName>
        <fullName evidence="4">Uncharacterized protein</fullName>
    </submittedName>
</protein>
<dbReference type="PANTHER" id="PTHR32332">
    <property type="entry name" value="2-NITROPROPANE DIOXYGENASE"/>
    <property type="match status" value="1"/>
</dbReference>
<dbReference type="Pfam" id="PF03060">
    <property type="entry name" value="NMO"/>
    <property type="match status" value="1"/>
</dbReference>
<evidence type="ECO:0000256" key="1">
    <source>
        <dbReference type="ARBA" id="ARBA00022630"/>
    </source>
</evidence>
<dbReference type="Proteomes" id="UP000236546">
    <property type="component" value="Unassembled WGS sequence"/>
</dbReference>
<evidence type="ECO:0000256" key="3">
    <source>
        <dbReference type="ARBA" id="ARBA00023002"/>
    </source>
</evidence>
<dbReference type="GO" id="GO:0018580">
    <property type="term" value="F:nitronate monooxygenase activity"/>
    <property type="evidence" value="ECO:0007669"/>
    <property type="project" value="InterPro"/>
</dbReference>
<dbReference type="PANTHER" id="PTHR32332:SF34">
    <property type="entry name" value="2-NITROPROPANE DIOXYGENASE FAMILY, PUTATIVE-RELATED"/>
    <property type="match status" value="1"/>
</dbReference>
<dbReference type="OrthoDB" id="2349068at2759"/>
<evidence type="ECO:0000256" key="2">
    <source>
        <dbReference type="ARBA" id="ARBA00022643"/>
    </source>
</evidence>
<dbReference type="Gene3D" id="3.20.20.70">
    <property type="entry name" value="Aldolase class I"/>
    <property type="match status" value="1"/>
</dbReference>
<gene>
    <name evidence="4" type="ORF">TGAMA5MH_04729</name>
</gene>